<evidence type="ECO:0000256" key="1">
    <source>
        <dbReference type="SAM" id="Phobius"/>
    </source>
</evidence>
<dbReference type="EMBL" id="AAWS01000014">
    <property type="protein sequence ID" value="EAY28783.1"/>
    <property type="molecule type" value="Genomic_DNA"/>
</dbReference>
<name>A1ZLM9_MICM2</name>
<dbReference type="Gene3D" id="1.25.40.10">
    <property type="entry name" value="Tetratricopeptide repeat domain"/>
    <property type="match status" value="1"/>
</dbReference>
<dbReference type="Proteomes" id="UP000004095">
    <property type="component" value="Unassembled WGS sequence"/>
</dbReference>
<dbReference type="Pfam" id="PF13414">
    <property type="entry name" value="TPR_11"/>
    <property type="match status" value="1"/>
</dbReference>
<keyword evidence="1" id="KW-0812">Transmembrane</keyword>
<dbReference type="RefSeq" id="WP_002697553.1">
    <property type="nucleotide sequence ID" value="NZ_AAWS01000014.1"/>
</dbReference>
<dbReference type="eggNOG" id="COG1704">
    <property type="taxonomic scope" value="Bacteria"/>
</dbReference>
<gene>
    <name evidence="2" type="ORF">M23134_07881</name>
</gene>
<dbReference type="AlphaFoldDB" id="A1ZLM9"/>
<evidence type="ECO:0000313" key="3">
    <source>
        <dbReference type="Proteomes" id="UP000004095"/>
    </source>
</evidence>
<proteinExistence type="predicted"/>
<accession>A1ZLM9</accession>
<keyword evidence="1" id="KW-1133">Transmembrane helix</keyword>
<keyword evidence="1" id="KW-0472">Membrane</keyword>
<dbReference type="InterPro" id="IPR011990">
    <property type="entry name" value="TPR-like_helical_dom_sf"/>
</dbReference>
<dbReference type="SUPFAM" id="SSF48452">
    <property type="entry name" value="TPR-like"/>
    <property type="match status" value="1"/>
</dbReference>
<sequence length="445" mass="51024">MSDFDQILQNYVRQILKIQQERAEAPLQTEELKRIAENLGLSENDWQHIQSTFDASLARGKSFVQYKSWDNAIKELQLAVKINPAHADALYHLAVAYWQRNRKKGKKTDMKQAEAYARRCVQADYAHDAALRLISRLEKQKTPKTSKQSILLVALVLLTTLGVSGYIIWDMSRDKMPINKLPVHATPPPPKPKNTEPVIVKKTDNRNVIDLPVVLHNGNDNATGLALDLESSLYRRGDYEMLYQLRGSIQSKVFEVSQLTLRLKLVDRNGEVKFEKDFEVLNADKDVPIRPNDYIPFAKIFRQQTFPPHFKDALLSVVKISKTSPEGKYEPAKLVPLQWEQSPPVGINIEVRQREETMIPNSDKFSHDFILEVKNTGTLTIKSLKVDVRWFNDKDKLAHNEEMTLVAPGNAMLKPQQTRLKKGEFMVGLKKANYKDFDLIILEIK</sequence>
<reference evidence="2 3" key="1">
    <citation type="submission" date="2007-01" db="EMBL/GenBank/DDBJ databases">
        <authorList>
            <person name="Haygood M."/>
            <person name="Podell S."/>
            <person name="Anderson C."/>
            <person name="Hopkinson B."/>
            <person name="Roe K."/>
            <person name="Barbeau K."/>
            <person name="Gaasterland T."/>
            <person name="Ferriera S."/>
            <person name="Johnson J."/>
            <person name="Kravitz S."/>
            <person name="Beeson K."/>
            <person name="Sutton G."/>
            <person name="Rogers Y.-H."/>
            <person name="Friedman R."/>
            <person name="Frazier M."/>
            <person name="Venter J.C."/>
        </authorList>
    </citation>
    <scope>NUCLEOTIDE SEQUENCE [LARGE SCALE GENOMIC DNA]</scope>
    <source>
        <strain evidence="2 3">ATCC 23134</strain>
    </source>
</reference>
<organism evidence="2 3">
    <name type="scientific">Microscilla marina ATCC 23134</name>
    <dbReference type="NCBI Taxonomy" id="313606"/>
    <lineage>
        <taxon>Bacteria</taxon>
        <taxon>Pseudomonadati</taxon>
        <taxon>Bacteroidota</taxon>
        <taxon>Cytophagia</taxon>
        <taxon>Cytophagales</taxon>
        <taxon>Microscillaceae</taxon>
        <taxon>Microscilla</taxon>
    </lineage>
</organism>
<keyword evidence="3" id="KW-1185">Reference proteome</keyword>
<protein>
    <submittedName>
        <fullName evidence="2">Tetratricopeptide repeat domain protein</fullName>
    </submittedName>
</protein>
<comment type="caution">
    <text evidence="2">The sequence shown here is derived from an EMBL/GenBank/DDBJ whole genome shotgun (WGS) entry which is preliminary data.</text>
</comment>
<dbReference type="OrthoDB" id="9804152at2"/>
<evidence type="ECO:0000313" key="2">
    <source>
        <dbReference type="EMBL" id="EAY28783.1"/>
    </source>
</evidence>
<feature type="transmembrane region" description="Helical" evidence="1">
    <location>
        <begin position="149"/>
        <end position="169"/>
    </location>
</feature>